<sequence length="283" mass="28802">MIDGVTGDGKALVLGGGGVTGVAWEIGLLHGLAEHGVGLSDADLFVGTSAGSVVAAQVLSGVSLERLFEAQRADAGREIAARIGARGLLSFVVAGLWPGDPVRGRAWLGRRALRAGTVPEAERRAVIARRIGDGGWPATRLLIPAVEAESGQVRIFDAASGVSLIDAVAASCAVPLVWPPVTIDGVRYVDGGVRSVANADLAAGCRRVVVLAPVAQSARRSGRPAAQVAALGPGVRGAVISPDAAARAAIGRNVLDPGRRRPAAEAGRAQAAAEARRLRAVWE</sequence>
<keyword evidence="2" id="KW-0378">Hydrolase</keyword>
<organism evidence="4 5">
    <name type="scientific">Actinoplanes ianthinogenes</name>
    <dbReference type="NCBI Taxonomy" id="122358"/>
    <lineage>
        <taxon>Bacteria</taxon>
        <taxon>Bacillati</taxon>
        <taxon>Actinomycetota</taxon>
        <taxon>Actinomycetes</taxon>
        <taxon>Micromonosporales</taxon>
        <taxon>Micromonosporaceae</taxon>
        <taxon>Actinoplanes</taxon>
    </lineage>
</organism>
<name>A0ABM7M6V4_9ACTN</name>
<dbReference type="Proteomes" id="UP000676967">
    <property type="component" value="Chromosome"/>
</dbReference>
<keyword evidence="1 2" id="KW-0443">Lipid metabolism</keyword>
<dbReference type="PANTHER" id="PTHR12406:SF7">
    <property type="entry name" value="PATATIN-LIKE PHOSPHOLIPASE DOMAIN-CONTAINING PROTEIN 4"/>
    <property type="match status" value="1"/>
</dbReference>
<feature type="short sequence motif" description="GXGXXG" evidence="2">
    <location>
        <begin position="16"/>
        <end position="21"/>
    </location>
</feature>
<dbReference type="Pfam" id="PF01734">
    <property type="entry name" value="Patatin"/>
    <property type="match status" value="1"/>
</dbReference>
<dbReference type="InterPro" id="IPR033562">
    <property type="entry name" value="PLPL"/>
</dbReference>
<dbReference type="PANTHER" id="PTHR12406">
    <property type="entry name" value="CALCIUM-INDEPENDENT PHOSPHOLIPASE A2 IPLA2 -RELATED"/>
    <property type="match status" value="1"/>
</dbReference>
<dbReference type="Gene3D" id="3.40.1090.10">
    <property type="entry name" value="Cytosolic phospholipase A2 catalytic domain"/>
    <property type="match status" value="2"/>
</dbReference>
<dbReference type="PROSITE" id="PS51635">
    <property type="entry name" value="PNPLA"/>
    <property type="match status" value="1"/>
</dbReference>
<evidence type="ECO:0000256" key="1">
    <source>
        <dbReference type="ARBA" id="ARBA00023098"/>
    </source>
</evidence>
<dbReference type="InterPro" id="IPR002641">
    <property type="entry name" value="PNPLA_dom"/>
</dbReference>
<evidence type="ECO:0000259" key="3">
    <source>
        <dbReference type="PROSITE" id="PS51635"/>
    </source>
</evidence>
<dbReference type="SUPFAM" id="SSF52151">
    <property type="entry name" value="FabD/lysophospholipase-like"/>
    <property type="match status" value="1"/>
</dbReference>
<reference evidence="4 5" key="1">
    <citation type="submission" date="2020-08" db="EMBL/GenBank/DDBJ databases">
        <title>Whole genome shotgun sequence of Actinoplanes ianthinogenes NBRC 13996.</title>
        <authorList>
            <person name="Komaki H."/>
            <person name="Tamura T."/>
        </authorList>
    </citation>
    <scope>NUCLEOTIDE SEQUENCE [LARGE SCALE GENOMIC DNA]</scope>
    <source>
        <strain evidence="4 5">NBRC 13996</strain>
    </source>
</reference>
<feature type="active site" description="Proton acceptor" evidence="2">
    <location>
        <position position="190"/>
    </location>
</feature>
<keyword evidence="2" id="KW-0442">Lipid degradation</keyword>
<accession>A0ABM7M6V4</accession>
<keyword evidence="5" id="KW-1185">Reference proteome</keyword>
<feature type="domain" description="PNPLA" evidence="3">
    <location>
        <begin position="12"/>
        <end position="204"/>
    </location>
</feature>
<protein>
    <submittedName>
        <fullName evidence="4">Patatin</fullName>
    </submittedName>
</protein>
<dbReference type="InterPro" id="IPR016035">
    <property type="entry name" value="Acyl_Trfase/lysoPLipase"/>
</dbReference>
<dbReference type="EMBL" id="AP023356">
    <property type="protein sequence ID" value="BCJ47356.1"/>
    <property type="molecule type" value="Genomic_DNA"/>
</dbReference>
<feature type="short sequence motif" description="DGA/G" evidence="2">
    <location>
        <begin position="190"/>
        <end position="192"/>
    </location>
</feature>
<evidence type="ECO:0000313" key="4">
    <source>
        <dbReference type="EMBL" id="BCJ47356.1"/>
    </source>
</evidence>
<gene>
    <name evidence="4" type="ORF">Aiant_80130</name>
</gene>
<feature type="short sequence motif" description="GXSXG" evidence="2">
    <location>
        <begin position="47"/>
        <end position="51"/>
    </location>
</feature>
<proteinExistence type="predicted"/>
<evidence type="ECO:0000256" key="2">
    <source>
        <dbReference type="PROSITE-ProRule" id="PRU01161"/>
    </source>
</evidence>
<feature type="active site" description="Nucleophile" evidence="2">
    <location>
        <position position="49"/>
    </location>
</feature>
<evidence type="ECO:0000313" key="5">
    <source>
        <dbReference type="Proteomes" id="UP000676967"/>
    </source>
</evidence>